<reference evidence="6" key="1">
    <citation type="journal article" date="2023" name="Genome Biol. Evol.">
        <title>Long-read-based Genome Assembly of Drosophila gunungcola Reveals Fewer Chemosensory Genes in Flower-breeding Species.</title>
        <authorList>
            <person name="Negi A."/>
            <person name="Liao B.Y."/>
            <person name="Yeh S.D."/>
        </authorList>
    </citation>
    <scope>NUCLEOTIDE SEQUENCE</scope>
    <source>
        <strain evidence="6">Sukarami</strain>
    </source>
</reference>
<comment type="similarity">
    <text evidence="5">Belongs to the BI1 family.</text>
</comment>
<dbReference type="EMBL" id="JAMKOV010000002">
    <property type="protein sequence ID" value="KAI8043369.1"/>
    <property type="molecule type" value="Genomic_DNA"/>
</dbReference>
<feature type="transmembrane region" description="Helical" evidence="5">
    <location>
        <begin position="145"/>
        <end position="168"/>
    </location>
</feature>
<feature type="transmembrane region" description="Helical" evidence="5">
    <location>
        <begin position="210"/>
        <end position="229"/>
    </location>
</feature>
<feature type="transmembrane region" description="Helical" evidence="5">
    <location>
        <begin position="174"/>
        <end position="198"/>
    </location>
</feature>
<dbReference type="PANTHER" id="PTHR23291:SF47">
    <property type="entry name" value="TRANSMEMBRANE BAX INHIBITOR MOTIF CONTAINING 7"/>
    <property type="match status" value="1"/>
</dbReference>
<keyword evidence="2 5" id="KW-0812">Transmembrane</keyword>
<evidence type="ECO:0000256" key="1">
    <source>
        <dbReference type="ARBA" id="ARBA00004141"/>
    </source>
</evidence>
<dbReference type="GO" id="GO:0016020">
    <property type="term" value="C:membrane"/>
    <property type="evidence" value="ECO:0007669"/>
    <property type="project" value="UniProtKB-SubCell"/>
</dbReference>
<dbReference type="Pfam" id="PF01027">
    <property type="entry name" value="Bax1-I"/>
    <property type="match status" value="1"/>
</dbReference>
<organism evidence="6 7">
    <name type="scientific">Drosophila gunungcola</name>
    <name type="common">fruit fly</name>
    <dbReference type="NCBI Taxonomy" id="103775"/>
    <lineage>
        <taxon>Eukaryota</taxon>
        <taxon>Metazoa</taxon>
        <taxon>Ecdysozoa</taxon>
        <taxon>Arthropoda</taxon>
        <taxon>Hexapoda</taxon>
        <taxon>Insecta</taxon>
        <taxon>Pterygota</taxon>
        <taxon>Neoptera</taxon>
        <taxon>Endopterygota</taxon>
        <taxon>Diptera</taxon>
        <taxon>Brachycera</taxon>
        <taxon>Muscomorpha</taxon>
        <taxon>Ephydroidea</taxon>
        <taxon>Drosophilidae</taxon>
        <taxon>Drosophila</taxon>
        <taxon>Sophophora</taxon>
    </lineage>
</organism>
<dbReference type="Proteomes" id="UP001059596">
    <property type="component" value="Unassembled WGS sequence"/>
</dbReference>
<proteinExistence type="inferred from homology"/>
<name>A0A9Q0BTM1_9MUSC</name>
<feature type="transmembrane region" description="Helical" evidence="5">
    <location>
        <begin position="120"/>
        <end position="138"/>
    </location>
</feature>
<protein>
    <submittedName>
        <fullName evidence="6">Uncharacterized protein</fullName>
    </submittedName>
</protein>
<gene>
    <name evidence="6" type="ORF">M5D96_004699</name>
</gene>
<keyword evidence="4 5" id="KW-0472">Membrane</keyword>
<comment type="subcellular location">
    <subcellularLocation>
        <location evidence="1">Membrane</location>
        <topology evidence="1">Multi-pass membrane protein</topology>
    </subcellularLocation>
</comment>
<keyword evidence="7" id="KW-1185">Reference proteome</keyword>
<dbReference type="OrthoDB" id="7933078at2759"/>
<evidence type="ECO:0000256" key="2">
    <source>
        <dbReference type="ARBA" id="ARBA00022692"/>
    </source>
</evidence>
<feature type="transmembrane region" description="Helical" evidence="5">
    <location>
        <begin position="63"/>
        <end position="87"/>
    </location>
</feature>
<evidence type="ECO:0000313" key="7">
    <source>
        <dbReference type="Proteomes" id="UP001059596"/>
    </source>
</evidence>
<evidence type="ECO:0000256" key="5">
    <source>
        <dbReference type="RuleBase" id="RU004379"/>
    </source>
</evidence>
<evidence type="ECO:0000313" key="6">
    <source>
        <dbReference type="EMBL" id="KAI8043369.1"/>
    </source>
</evidence>
<evidence type="ECO:0000256" key="4">
    <source>
        <dbReference type="ARBA" id="ARBA00023136"/>
    </source>
</evidence>
<sequence length="237" mass="27224">MSWFSGNRRPRRDEEMMFDDSFSRRVFISKVLMIVAINLVFTVLVMTFFIFHMGARRFLLRHWYIGLIAIAVNMTMSIMMCFCINLFRKSPSKYILLVIYVIAHAALVACFAVRYHPKLVFIAVAVCSAIVILLGLFARYAPCDFTGCCVFVFVLCLVVIIMGIFSLFFPILRIVYVSLGVLLFSIFIVIDLQMLIGGKTHKNEFDQSDFILAAMFLYSDIIFLFLYLLELIGLVDS</sequence>
<dbReference type="AlphaFoldDB" id="A0A9Q0BTM1"/>
<keyword evidence="3 5" id="KW-1133">Transmembrane helix</keyword>
<feature type="transmembrane region" description="Helical" evidence="5">
    <location>
        <begin position="31"/>
        <end position="51"/>
    </location>
</feature>
<dbReference type="PANTHER" id="PTHR23291">
    <property type="entry name" value="BAX INHIBITOR-RELATED"/>
    <property type="match status" value="1"/>
</dbReference>
<evidence type="ECO:0000256" key="3">
    <source>
        <dbReference type="ARBA" id="ARBA00022989"/>
    </source>
</evidence>
<accession>A0A9Q0BTM1</accession>
<feature type="transmembrane region" description="Helical" evidence="5">
    <location>
        <begin position="94"/>
        <end position="114"/>
    </location>
</feature>
<dbReference type="InterPro" id="IPR006214">
    <property type="entry name" value="Bax_inhibitor_1-related"/>
</dbReference>
<comment type="caution">
    <text evidence="6">The sequence shown here is derived from an EMBL/GenBank/DDBJ whole genome shotgun (WGS) entry which is preliminary data.</text>
</comment>